<proteinExistence type="predicted"/>
<evidence type="ECO:0000313" key="1">
    <source>
        <dbReference type="EMBL" id="CAG9332888.1"/>
    </source>
</evidence>
<name>A0AAU9K4R6_9CILI</name>
<evidence type="ECO:0000313" key="2">
    <source>
        <dbReference type="Proteomes" id="UP001162131"/>
    </source>
</evidence>
<protein>
    <submittedName>
        <fullName evidence="1">Uncharacterized protein</fullName>
    </submittedName>
</protein>
<reference evidence="1" key="1">
    <citation type="submission" date="2021-09" db="EMBL/GenBank/DDBJ databases">
        <authorList>
            <consortium name="AG Swart"/>
            <person name="Singh M."/>
            <person name="Singh A."/>
            <person name="Seah K."/>
            <person name="Emmerich C."/>
        </authorList>
    </citation>
    <scope>NUCLEOTIDE SEQUENCE</scope>
    <source>
        <strain evidence="1">ATCC30299</strain>
    </source>
</reference>
<organism evidence="1 2">
    <name type="scientific">Blepharisma stoltei</name>
    <dbReference type="NCBI Taxonomy" id="1481888"/>
    <lineage>
        <taxon>Eukaryota</taxon>
        <taxon>Sar</taxon>
        <taxon>Alveolata</taxon>
        <taxon>Ciliophora</taxon>
        <taxon>Postciliodesmatophora</taxon>
        <taxon>Heterotrichea</taxon>
        <taxon>Heterotrichida</taxon>
        <taxon>Blepharismidae</taxon>
        <taxon>Blepharisma</taxon>
    </lineage>
</organism>
<comment type="caution">
    <text evidence="1">The sequence shown here is derived from an EMBL/GenBank/DDBJ whole genome shotgun (WGS) entry which is preliminary data.</text>
</comment>
<dbReference type="EMBL" id="CAJZBQ010000055">
    <property type="protein sequence ID" value="CAG9332888.1"/>
    <property type="molecule type" value="Genomic_DNA"/>
</dbReference>
<sequence>MNSRINNFYTQSLPSSAIAHCPEEYPNYSHESQYMNFRSSFPENLNKAPSPTEDLMSIRSITVFAKRFFELRNIKFRQVVMREKDKISAKVYINDILAGEQSHPNSFNRCRVISIIRAFDKDDVEILKEWMKVHKDDLENYLVHNKGDS</sequence>
<gene>
    <name evidence="1" type="ORF">BSTOLATCC_MIC57174</name>
</gene>
<keyword evidence="2" id="KW-1185">Reference proteome</keyword>
<dbReference type="AlphaFoldDB" id="A0AAU9K4R6"/>
<dbReference type="Proteomes" id="UP001162131">
    <property type="component" value="Unassembled WGS sequence"/>
</dbReference>
<accession>A0AAU9K4R6</accession>